<dbReference type="WBParaSite" id="TMUE_2000009492.1">
    <property type="protein sequence ID" value="TMUE_2000009492.1"/>
    <property type="gene ID" value="WBGene00300613"/>
</dbReference>
<evidence type="ECO:0000313" key="1">
    <source>
        <dbReference type="Proteomes" id="UP000046395"/>
    </source>
</evidence>
<protein>
    <submittedName>
        <fullName evidence="2">Uncharacterized protein</fullName>
    </submittedName>
</protein>
<dbReference type="Proteomes" id="UP000046395">
    <property type="component" value="Unassembled WGS sequence"/>
</dbReference>
<accession>A0A5S6QRH4</accession>
<proteinExistence type="predicted"/>
<evidence type="ECO:0000313" key="2">
    <source>
        <dbReference type="WBParaSite" id="TMUE_2000009492.1"/>
    </source>
</evidence>
<name>A0A5S6QRH4_TRIMR</name>
<dbReference type="AlphaFoldDB" id="A0A5S6QRH4"/>
<keyword evidence="1" id="KW-1185">Reference proteome</keyword>
<organism evidence="1 2">
    <name type="scientific">Trichuris muris</name>
    <name type="common">Mouse whipworm</name>
    <dbReference type="NCBI Taxonomy" id="70415"/>
    <lineage>
        <taxon>Eukaryota</taxon>
        <taxon>Metazoa</taxon>
        <taxon>Ecdysozoa</taxon>
        <taxon>Nematoda</taxon>
        <taxon>Enoplea</taxon>
        <taxon>Dorylaimia</taxon>
        <taxon>Trichinellida</taxon>
        <taxon>Trichuridae</taxon>
        <taxon>Trichuris</taxon>
    </lineage>
</organism>
<reference evidence="2" key="1">
    <citation type="submission" date="2019-12" db="UniProtKB">
        <authorList>
            <consortium name="WormBaseParasite"/>
        </authorList>
    </citation>
    <scope>IDENTIFICATION</scope>
</reference>
<sequence>MEVHAADEVYTENMLKKLYHKCLMLGDQIMNVGPAAKGIINACAELSKRLYESSGALQKFFESLEHVADYLEQGDRDMQNVAGNVIKVKDQLGWLKNQLQVTSQLAKVKITDNLANELKENTAYVRHMLSTCGLQYRSYFRKRNPMRQKVTSVRSVVRKWNKRAYMERRVKKGRCRLSVLEKRLLVDNVLYFRGALVHLRRFQIRQAALIAQRLQEVTERVPVVASDVVMQLSLNDEDLASSVGVLATTDNSRNENVSCQTMKTADHLPVHSMMYDDSEQQGDYAGEQYNEAIQSEATSHTNNVGVHAHSDTLPRDAIMAEKTESEALSETPRCLGISRANSCDISTISGERSSVIVEADAEKATGKSSEKVEQTTSTPQISKASAIVTVFEVFIKCSDLQQWLKFVKNVLIRMVPAAVHFQIPKLRGQGLRNTYAAILSTAFCGFCEALLLFVA</sequence>